<evidence type="ECO:0000256" key="3">
    <source>
        <dbReference type="ARBA" id="ARBA00022563"/>
    </source>
</evidence>
<dbReference type="UniPathway" id="UPA00315">
    <property type="reaction ID" value="UER00080"/>
</dbReference>
<comment type="caution">
    <text evidence="16">The sequence shown here is derived from an EMBL/GenBank/DDBJ whole genome shotgun (WGS) entry which is preliminary data.</text>
</comment>
<keyword evidence="4 10" id="KW-0808">Transferase</keyword>
<evidence type="ECO:0000256" key="2">
    <source>
        <dbReference type="ARBA" id="ARBA00009685"/>
    </source>
</evidence>
<dbReference type="EMBL" id="QPEX01000024">
    <property type="protein sequence ID" value="RCS49159.1"/>
    <property type="molecule type" value="Genomic_DNA"/>
</dbReference>
<dbReference type="PROSITE" id="PS00377">
    <property type="entry name" value="ADOMET_SYNTHASE_2"/>
    <property type="match status" value="1"/>
</dbReference>
<proteinExistence type="inferred from homology"/>
<feature type="binding site" description="in other chain" evidence="10">
    <location>
        <position position="58"/>
    </location>
    <ligand>
        <name>L-methionine</name>
        <dbReference type="ChEBI" id="CHEBI:57844"/>
        <note>ligand shared between two neighboring subunits</note>
    </ligand>
</feature>
<reference evidence="16 17" key="1">
    <citation type="submission" date="2018-07" db="EMBL/GenBank/DDBJ databases">
        <title>Comparative genomes isolates from brazilian mangrove.</title>
        <authorList>
            <person name="De Araujo J.E."/>
            <person name="Taketani R.G."/>
            <person name="Silva M.C.P."/>
            <person name="Lourenco M.V."/>
            <person name="Oliveira V.M."/>
            <person name="Andreote F.D."/>
        </authorList>
    </citation>
    <scope>NUCLEOTIDE SEQUENCE [LARGE SCALE GENOMIC DNA]</scope>
    <source>
        <strain evidence="16 17">HEX PRIS-MGV</strain>
    </source>
</reference>
<feature type="binding site" description="in other chain" evidence="10">
    <location>
        <position position="101"/>
    </location>
    <ligand>
        <name>L-methionine</name>
        <dbReference type="ChEBI" id="CHEBI:57844"/>
        <note>ligand shared between two neighboring subunits</note>
    </ligand>
</feature>
<comment type="similarity">
    <text evidence="2 10 12">Belongs to the AdoMet synthase family.</text>
</comment>
<name>A0A368KT94_9BACT</name>
<feature type="binding site" description="in other chain" evidence="10">
    <location>
        <position position="17"/>
    </location>
    <ligand>
        <name>ATP</name>
        <dbReference type="ChEBI" id="CHEBI:30616"/>
        <note>ligand shared between two neighboring subunits</note>
    </ligand>
</feature>
<comment type="subcellular location">
    <subcellularLocation>
        <location evidence="10 11">Cytoplasm</location>
    </subcellularLocation>
</comment>
<feature type="binding site" evidence="10">
    <location>
        <position position="266"/>
    </location>
    <ligand>
        <name>ATP</name>
        <dbReference type="ChEBI" id="CHEBI:30616"/>
        <note>ligand shared between two neighboring subunits</note>
    </ligand>
</feature>
<feature type="binding site" evidence="10">
    <location>
        <position position="19"/>
    </location>
    <ligand>
        <name>Mg(2+)</name>
        <dbReference type="ChEBI" id="CHEBI:18420"/>
    </ligand>
</feature>
<dbReference type="InterPro" id="IPR022628">
    <property type="entry name" value="S-AdoMet_synt_N"/>
</dbReference>
<dbReference type="OrthoDB" id="9801686at2"/>
<feature type="binding site" description="in other chain" evidence="10">
    <location>
        <begin position="249"/>
        <end position="250"/>
    </location>
    <ligand>
        <name>ATP</name>
        <dbReference type="ChEBI" id="CHEBI:30616"/>
        <note>ligand shared between two neighboring subunits</note>
    </ligand>
</feature>
<comment type="catalytic activity">
    <reaction evidence="10">
        <text>L-methionine + ATP + H2O = S-adenosyl-L-methionine + phosphate + diphosphate</text>
        <dbReference type="Rhea" id="RHEA:21080"/>
        <dbReference type="ChEBI" id="CHEBI:15377"/>
        <dbReference type="ChEBI" id="CHEBI:30616"/>
        <dbReference type="ChEBI" id="CHEBI:33019"/>
        <dbReference type="ChEBI" id="CHEBI:43474"/>
        <dbReference type="ChEBI" id="CHEBI:57844"/>
        <dbReference type="ChEBI" id="CHEBI:59789"/>
        <dbReference type="EC" id="2.5.1.6"/>
    </reaction>
</comment>
<feature type="domain" description="S-adenosylmethionine synthetase N-terminal" evidence="13">
    <location>
        <begin position="5"/>
        <end position="103"/>
    </location>
</feature>
<comment type="function">
    <text evidence="10">Catalyzes the formation of S-adenosylmethionine (AdoMet) from methionine and ATP. The overall synthetic reaction is composed of two sequential steps, AdoMet formation and the subsequent tripolyphosphate hydrolysis which occurs prior to release of AdoMet from the enzyme.</text>
</comment>
<keyword evidence="8 10" id="KW-0460">Magnesium</keyword>
<evidence type="ECO:0000256" key="11">
    <source>
        <dbReference type="RuleBase" id="RU000542"/>
    </source>
</evidence>
<dbReference type="PANTHER" id="PTHR11964">
    <property type="entry name" value="S-ADENOSYLMETHIONINE SYNTHETASE"/>
    <property type="match status" value="1"/>
</dbReference>
<dbReference type="GO" id="GO:0006556">
    <property type="term" value="P:S-adenosylmethionine biosynthetic process"/>
    <property type="evidence" value="ECO:0007669"/>
    <property type="project" value="UniProtKB-UniRule"/>
</dbReference>
<comment type="pathway">
    <text evidence="1 10">Amino-acid biosynthesis; S-adenosyl-L-methionine biosynthesis; S-adenosyl-L-methionine from L-methionine: step 1/1.</text>
</comment>
<dbReference type="GO" id="GO:0005737">
    <property type="term" value="C:cytoplasm"/>
    <property type="evidence" value="ECO:0007669"/>
    <property type="project" value="UniProtKB-SubCell"/>
</dbReference>
<feature type="region of interest" description="Flexible loop" evidence="10">
    <location>
        <begin position="101"/>
        <end position="111"/>
    </location>
</feature>
<evidence type="ECO:0000256" key="9">
    <source>
        <dbReference type="ARBA" id="ARBA00022958"/>
    </source>
</evidence>
<keyword evidence="6 10" id="KW-0547">Nucleotide-binding</keyword>
<feature type="binding site" description="in other chain" evidence="10">
    <location>
        <begin position="168"/>
        <end position="170"/>
    </location>
    <ligand>
        <name>ATP</name>
        <dbReference type="ChEBI" id="CHEBI:30616"/>
        <note>ligand shared between two neighboring subunits</note>
    </ligand>
</feature>
<dbReference type="PIRSF" id="PIRSF000497">
    <property type="entry name" value="MAT"/>
    <property type="match status" value="1"/>
</dbReference>
<dbReference type="Pfam" id="PF02772">
    <property type="entry name" value="S-AdoMet_synt_M"/>
    <property type="match status" value="1"/>
</dbReference>
<dbReference type="PROSITE" id="PS00376">
    <property type="entry name" value="ADOMET_SYNTHASE_1"/>
    <property type="match status" value="1"/>
</dbReference>
<dbReference type="Proteomes" id="UP000253562">
    <property type="component" value="Unassembled WGS sequence"/>
</dbReference>
<dbReference type="Pfam" id="PF02773">
    <property type="entry name" value="S-AdoMet_synt_C"/>
    <property type="match status" value="1"/>
</dbReference>
<keyword evidence="9 10" id="KW-0630">Potassium</keyword>
<dbReference type="EC" id="2.5.1.6" evidence="10"/>
<evidence type="ECO:0000256" key="5">
    <source>
        <dbReference type="ARBA" id="ARBA00022723"/>
    </source>
</evidence>
<comment type="cofactor">
    <cofactor evidence="10">
        <name>K(+)</name>
        <dbReference type="ChEBI" id="CHEBI:29103"/>
    </cofactor>
    <text evidence="10">Binds 1 potassium ion per subunit.</text>
</comment>
<dbReference type="InterPro" id="IPR022631">
    <property type="entry name" value="ADOMET_SYNTHASE_CS"/>
</dbReference>
<feature type="binding site" evidence="10">
    <location>
        <position position="270"/>
    </location>
    <ligand>
        <name>ATP</name>
        <dbReference type="ChEBI" id="CHEBI:30616"/>
        <note>ligand shared between two neighboring subunits</note>
    </ligand>
</feature>
<evidence type="ECO:0000256" key="10">
    <source>
        <dbReference type="HAMAP-Rule" id="MF_00086"/>
    </source>
</evidence>
<dbReference type="CDD" id="cd18079">
    <property type="entry name" value="S-AdoMet_synt"/>
    <property type="match status" value="1"/>
</dbReference>
<keyword evidence="5 10" id="KW-0479">Metal-binding</keyword>
<evidence type="ECO:0000256" key="7">
    <source>
        <dbReference type="ARBA" id="ARBA00022840"/>
    </source>
</evidence>
<evidence type="ECO:0000256" key="8">
    <source>
        <dbReference type="ARBA" id="ARBA00022842"/>
    </source>
</evidence>
<comment type="caution">
    <text evidence="10">Lacks conserved residue(s) required for the propagation of feature annotation.</text>
</comment>
<evidence type="ECO:0000256" key="6">
    <source>
        <dbReference type="ARBA" id="ARBA00022741"/>
    </source>
</evidence>
<dbReference type="NCBIfam" id="TIGR01034">
    <property type="entry name" value="metK"/>
    <property type="match status" value="1"/>
</dbReference>
<dbReference type="GO" id="GO:0000287">
    <property type="term" value="F:magnesium ion binding"/>
    <property type="evidence" value="ECO:0007669"/>
    <property type="project" value="UniProtKB-UniRule"/>
</dbReference>
<evidence type="ECO:0000313" key="17">
    <source>
        <dbReference type="Proteomes" id="UP000253562"/>
    </source>
</evidence>
<organism evidence="16 17">
    <name type="scientific">Bremerella cremea</name>
    <dbReference type="NCBI Taxonomy" id="1031537"/>
    <lineage>
        <taxon>Bacteria</taxon>
        <taxon>Pseudomonadati</taxon>
        <taxon>Planctomycetota</taxon>
        <taxon>Planctomycetia</taxon>
        <taxon>Pirellulales</taxon>
        <taxon>Pirellulaceae</taxon>
        <taxon>Bremerella</taxon>
    </lineage>
</organism>
<comment type="cofactor">
    <cofactor evidence="10">
        <name>Mg(2+)</name>
        <dbReference type="ChEBI" id="CHEBI:18420"/>
    </cofactor>
    <text evidence="10">Binds 2 divalent ions per subunit.</text>
</comment>
<dbReference type="HAMAP" id="MF_00086">
    <property type="entry name" value="S_AdoMet_synth1"/>
    <property type="match status" value="1"/>
</dbReference>
<gene>
    <name evidence="10" type="primary">metK</name>
    <name evidence="16" type="ORF">DTL42_11490</name>
</gene>
<evidence type="ECO:0000259" key="15">
    <source>
        <dbReference type="Pfam" id="PF02773"/>
    </source>
</evidence>
<evidence type="ECO:0000256" key="1">
    <source>
        <dbReference type="ARBA" id="ARBA00005224"/>
    </source>
</evidence>
<feature type="binding site" evidence="10">
    <location>
        <position position="45"/>
    </location>
    <ligand>
        <name>K(+)</name>
        <dbReference type="ChEBI" id="CHEBI:29103"/>
    </ligand>
</feature>
<feature type="domain" description="S-adenosylmethionine synthetase central" evidence="14">
    <location>
        <begin position="118"/>
        <end position="235"/>
    </location>
</feature>
<dbReference type="GO" id="GO:0006730">
    <property type="term" value="P:one-carbon metabolic process"/>
    <property type="evidence" value="ECO:0007669"/>
    <property type="project" value="UniProtKB-KW"/>
</dbReference>
<comment type="subunit">
    <text evidence="10">Homotetramer; dimer of dimers.</text>
</comment>
<evidence type="ECO:0000313" key="16">
    <source>
        <dbReference type="EMBL" id="RCS49159.1"/>
    </source>
</evidence>
<dbReference type="InterPro" id="IPR002133">
    <property type="entry name" value="S-AdoMet_synthetase"/>
</dbReference>
<keyword evidence="3 10" id="KW-0554">One-carbon metabolism</keyword>
<evidence type="ECO:0000256" key="12">
    <source>
        <dbReference type="RuleBase" id="RU004462"/>
    </source>
</evidence>
<evidence type="ECO:0000256" key="4">
    <source>
        <dbReference type="ARBA" id="ARBA00022679"/>
    </source>
</evidence>
<protein>
    <recommendedName>
        <fullName evidence="10">S-adenosylmethionine synthase</fullName>
        <shortName evidence="10">AdoMet synthase</shortName>
        <ecNumber evidence="10">2.5.1.6</ecNumber>
    </recommendedName>
    <alternativeName>
        <fullName evidence="10">MAT</fullName>
    </alternativeName>
    <alternativeName>
        <fullName evidence="10">Methionine adenosyltransferase</fullName>
    </alternativeName>
</protein>
<evidence type="ECO:0000259" key="14">
    <source>
        <dbReference type="Pfam" id="PF02772"/>
    </source>
</evidence>
<feature type="binding site" evidence="10">
    <location>
        <position position="243"/>
    </location>
    <ligand>
        <name>ATP</name>
        <dbReference type="ChEBI" id="CHEBI:30616"/>
        <note>ligand shared between two neighboring subunits</note>
    </ligand>
</feature>
<accession>A0A368KT94</accession>
<dbReference type="InterPro" id="IPR022630">
    <property type="entry name" value="S-AdoMet_synt_C"/>
</dbReference>
<dbReference type="AlphaFoldDB" id="A0A368KT94"/>
<dbReference type="InterPro" id="IPR022636">
    <property type="entry name" value="S-AdoMet_synthetase_sfam"/>
</dbReference>
<evidence type="ECO:0000259" key="13">
    <source>
        <dbReference type="Pfam" id="PF00438"/>
    </source>
</evidence>
<dbReference type="FunFam" id="3.30.300.10:FF:000003">
    <property type="entry name" value="S-adenosylmethionine synthase"/>
    <property type="match status" value="1"/>
</dbReference>
<dbReference type="GO" id="GO:0004478">
    <property type="term" value="F:methionine adenosyltransferase activity"/>
    <property type="evidence" value="ECO:0007669"/>
    <property type="project" value="UniProtKB-UniRule"/>
</dbReference>
<feature type="binding site" evidence="10">
    <location>
        <position position="243"/>
    </location>
    <ligand>
        <name>L-methionine</name>
        <dbReference type="ChEBI" id="CHEBI:57844"/>
        <note>ligand shared between two neighboring subunits</note>
    </ligand>
</feature>
<dbReference type="Pfam" id="PF00438">
    <property type="entry name" value="S-AdoMet_synt_N"/>
    <property type="match status" value="1"/>
</dbReference>
<dbReference type="Gene3D" id="3.30.300.10">
    <property type="match status" value="3"/>
</dbReference>
<keyword evidence="7 10" id="KW-0067">ATP-binding</keyword>
<keyword evidence="10" id="KW-0963">Cytoplasm</keyword>
<sequence length="391" mass="42188">MASGKYLFTSESVSMGHPDKMADQISDGILDALLAEDPHSRVACETMVTTGVAIVAGEITTKARIDYQDVIRQVIRDIGYTSDDMGFNADTCAVMVTLDRQSPDIAQGVNDDSAKGKEIGAGDQGLMFGYACNHTPELMPLPVALSHRILNRLTEARQNGEVDWLRPDSKSQVTVEFDGDRPVGIHTVVVSTQHSDKVDNATIKEFVIEKVIKPVLPEEFLDDDIIFHINPTGNFVVGGPMGDCGLTGRKIIVDTYGGWGRHGGGAFSGKDSTKVDRSAAYMGRYVAKNIVAAGLADRCEVQLAYAIGVTEPVSVHIDTFGTGKIDDEKIADLVVKNFPLSPGGIIDYLDLRRPIFRATAAGGHFGRDEFPWENTDKAEELAKQAGITVSA</sequence>
<feature type="binding site" description="in other chain" evidence="10">
    <location>
        <position position="274"/>
    </location>
    <ligand>
        <name>L-methionine</name>
        <dbReference type="ChEBI" id="CHEBI:57844"/>
        <note>ligand shared between two neighboring subunits</note>
    </ligand>
</feature>
<dbReference type="SUPFAM" id="SSF55973">
    <property type="entry name" value="S-adenosylmethionine synthetase"/>
    <property type="match status" value="3"/>
</dbReference>
<dbReference type="GO" id="GO:0005524">
    <property type="term" value="F:ATP binding"/>
    <property type="evidence" value="ECO:0007669"/>
    <property type="project" value="UniProtKB-UniRule"/>
</dbReference>
<feature type="domain" description="S-adenosylmethionine synthetase C-terminal" evidence="15">
    <location>
        <begin position="237"/>
        <end position="373"/>
    </location>
</feature>
<dbReference type="InterPro" id="IPR022629">
    <property type="entry name" value="S-AdoMet_synt_central"/>
</dbReference>